<dbReference type="AlphaFoldDB" id="A0A369J8J2"/>
<proteinExistence type="predicted"/>
<evidence type="ECO:0000313" key="1">
    <source>
        <dbReference type="EMBL" id="RDB16053.1"/>
    </source>
</evidence>
<dbReference type="InParanoid" id="A0A369J8J2"/>
<dbReference type="Proteomes" id="UP000076154">
    <property type="component" value="Unassembled WGS sequence"/>
</dbReference>
<reference evidence="1" key="1">
    <citation type="submission" date="2018-04" db="EMBL/GenBank/DDBJ databases">
        <title>Whole genome sequencing of Hypsizygus marmoreus.</title>
        <authorList>
            <person name="Choi I.-G."/>
            <person name="Min B."/>
            <person name="Kim J.-G."/>
            <person name="Kim S."/>
            <person name="Oh Y.-L."/>
            <person name="Kong W.-S."/>
            <person name="Park H."/>
            <person name="Jeong J."/>
            <person name="Song E.-S."/>
        </authorList>
    </citation>
    <scope>NUCLEOTIDE SEQUENCE [LARGE SCALE GENOMIC DNA]</scope>
    <source>
        <strain evidence="1">51987-8</strain>
    </source>
</reference>
<gene>
    <name evidence="1" type="ORF">Hypma_003471</name>
</gene>
<protein>
    <recommendedName>
        <fullName evidence="3">HTH luxR-type domain-containing protein</fullName>
    </recommendedName>
</protein>
<dbReference type="EMBL" id="LUEZ02000136">
    <property type="protein sequence ID" value="RDB16053.1"/>
    <property type="molecule type" value="Genomic_DNA"/>
</dbReference>
<name>A0A369J8J2_HYPMA</name>
<keyword evidence="2" id="KW-1185">Reference proteome</keyword>
<organism evidence="1 2">
    <name type="scientific">Hypsizygus marmoreus</name>
    <name type="common">White beech mushroom</name>
    <name type="synonym">Agaricus marmoreus</name>
    <dbReference type="NCBI Taxonomy" id="39966"/>
    <lineage>
        <taxon>Eukaryota</taxon>
        <taxon>Fungi</taxon>
        <taxon>Dikarya</taxon>
        <taxon>Basidiomycota</taxon>
        <taxon>Agaricomycotina</taxon>
        <taxon>Agaricomycetes</taxon>
        <taxon>Agaricomycetidae</taxon>
        <taxon>Agaricales</taxon>
        <taxon>Tricholomatineae</taxon>
        <taxon>Lyophyllaceae</taxon>
        <taxon>Hypsizygus</taxon>
    </lineage>
</organism>
<sequence length="71" mass="8378">MPNTTPTKKSQIVMLKDLGHLNRDIAEKENIAPSTISCIYGRYRKTHCFYKKMLHFGHPHKLNEYDFWIGL</sequence>
<comment type="caution">
    <text evidence="1">The sequence shown here is derived from an EMBL/GenBank/DDBJ whole genome shotgun (WGS) entry which is preliminary data.</text>
</comment>
<accession>A0A369J8J2</accession>
<dbReference type="OrthoDB" id="3226274at2759"/>
<evidence type="ECO:0008006" key="3">
    <source>
        <dbReference type="Google" id="ProtNLM"/>
    </source>
</evidence>
<evidence type="ECO:0000313" key="2">
    <source>
        <dbReference type="Proteomes" id="UP000076154"/>
    </source>
</evidence>